<organism evidence="1 2">
    <name type="scientific">Laetiporus sulphureus 93-53</name>
    <dbReference type="NCBI Taxonomy" id="1314785"/>
    <lineage>
        <taxon>Eukaryota</taxon>
        <taxon>Fungi</taxon>
        <taxon>Dikarya</taxon>
        <taxon>Basidiomycota</taxon>
        <taxon>Agaricomycotina</taxon>
        <taxon>Agaricomycetes</taxon>
        <taxon>Polyporales</taxon>
        <taxon>Laetiporus</taxon>
    </lineage>
</organism>
<proteinExistence type="predicted"/>
<gene>
    <name evidence="1" type="ORF">LAESUDRAFT_517889</name>
</gene>
<sequence length="179" mass="19666">MEGDARRDRVTIRVLIDTADEQFPRGAGSWMSGQQRLLILTFGSSTLQTTWVQPLCVSSGPCPCPRDLTSLLCVLVLCMSNALQDTAGDTIEVILVFTLWRTNHLFEVIGAGVSALCQATINANGPHCNRPLNGRWKADPEWPILSEEGLISSLETHRCSLRPESPWSCCQADLISRPS</sequence>
<dbReference type="AlphaFoldDB" id="A0A165G1V8"/>
<dbReference type="EMBL" id="KV427611">
    <property type="protein sequence ID" value="KZT09716.1"/>
    <property type="molecule type" value="Genomic_DNA"/>
</dbReference>
<protein>
    <submittedName>
        <fullName evidence="1">Uncharacterized protein</fullName>
    </submittedName>
</protein>
<name>A0A165G1V8_9APHY</name>
<accession>A0A165G1V8</accession>
<dbReference type="Proteomes" id="UP000076871">
    <property type="component" value="Unassembled WGS sequence"/>
</dbReference>
<dbReference type="GeneID" id="63819806"/>
<evidence type="ECO:0000313" key="1">
    <source>
        <dbReference type="EMBL" id="KZT09716.1"/>
    </source>
</evidence>
<evidence type="ECO:0000313" key="2">
    <source>
        <dbReference type="Proteomes" id="UP000076871"/>
    </source>
</evidence>
<dbReference type="RefSeq" id="XP_040767456.1">
    <property type="nucleotide sequence ID" value="XM_040902775.1"/>
</dbReference>
<dbReference type="InParanoid" id="A0A165G1V8"/>
<keyword evidence="2" id="KW-1185">Reference proteome</keyword>
<reference evidence="1 2" key="1">
    <citation type="journal article" date="2016" name="Mol. Biol. Evol.">
        <title>Comparative Genomics of Early-Diverging Mushroom-Forming Fungi Provides Insights into the Origins of Lignocellulose Decay Capabilities.</title>
        <authorList>
            <person name="Nagy L.G."/>
            <person name="Riley R."/>
            <person name="Tritt A."/>
            <person name="Adam C."/>
            <person name="Daum C."/>
            <person name="Floudas D."/>
            <person name="Sun H."/>
            <person name="Yadav J.S."/>
            <person name="Pangilinan J."/>
            <person name="Larsson K.H."/>
            <person name="Matsuura K."/>
            <person name="Barry K."/>
            <person name="Labutti K."/>
            <person name="Kuo R."/>
            <person name="Ohm R.A."/>
            <person name="Bhattacharya S.S."/>
            <person name="Shirouzu T."/>
            <person name="Yoshinaga Y."/>
            <person name="Martin F.M."/>
            <person name="Grigoriev I.V."/>
            <person name="Hibbett D.S."/>
        </authorList>
    </citation>
    <scope>NUCLEOTIDE SEQUENCE [LARGE SCALE GENOMIC DNA]</scope>
    <source>
        <strain evidence="1 2">93-53</strain>
    </source>
</reference>